<proteinExistence type="predicted"/>
<reference evidence="1" key="2">
    <citation type="submission" date="2020-11" db="EMBL/GenBank/DDBJ databases">
        <authorList>
            <person name="McCartney M.A."/>
            <person name="Auch B."/>
            <person name="Kono T."/>
            <person name="Mallez S."/>
            <person name="Becker A."/>
            <person name="Gohl D.M."/>
            <person name="Silverstein K.A.T."/>
            <person name="Koren S."/>
            <person name="Bechman K.B."/>
            <person name="Herman A."/>
            <person name="Abrahante J.E."/>
            <person name="Garbe J."/>
        </authorList>
    </citation>
    <scope>NUCLEOTIDE SEQUENCE</scope>
    <source>
        <strain evidence="1">Duluth1</strain>
        <tissue evidence="1">Whole animal</tissue>
    </source>
</reference>
<keyword evidence="2" id="KW-1185">Reference proteome</keyword>
<comment type="caution">
    <text evidence="1">The sequence shown here is derived from an EMBL/GenBank/DDBJ whole genome shotgun (WGS) entry which is preliminary data.</text>
</comment>
<evidence type="ECO:0000313" key="1">
    <source>
        <dbReference type="EMBL" id="KAH3698539.1"/>
    </source>
</evidence>
<dbReference type="Proteomes" id="UP000828390">
    <property type="component" value="Unassembled WGS sequence"/>
</dbReference>
<reference evidence="1" key="1">
    <citation type="journal article" date="2019" name="bioRxiv">
        <title>The Genome of the Zebra Mussel, Dreissena polymorpha: A Resource for Invasive Species Research.</title>
        <authorList>
            <person name="McCartney M.A."/>
            <person name="Auch B."/>
            <person name="Kono T."/>
            <person name="Mallez S."/>
            <person name="Zhang Y."/>
            <person name="Obille A."/>
            <person name="Becker A."/>
            <person name="Abrahante J.E."/>
            <person name="Garbe J."/>
            <person name="Badalamenti J.P."/>
            <person name="Herman A."/>
            <person name="Mangelson H."/>
            <person name="Liachko I."/>
            <person name="Sullivan S."/>
            <person name="Sone E.D."/>
            <person name="Koren S."/>
            <person name="Silverstein K.A.T."/>
            <person name="Beckman K.B."/>
            <person name="Gohl D.M."/>
        </authorList>
    </citation>
    <scope>NUCLEOTIDE SEQUENCE</scope>
    <source>
        <strain evidence="1">Duluth1</strain>
        <tissue evidence="1">Whole animal</tissue>
    </source>
</reference>
<gene>
    <name evidence="1" type="ORF">DPMN_086068</name>
</gene>
<sequence>MPVASRQSAGLPIYRSYTGTLPAFTRAPLGKHRRQPGRCHSSVGVCMGPEGATLPSRLFPLSSQLMPVPRRSLLVLPGDYRFIPEVLNILILSRWRPGYIPTTSILLSSNVYVHCSIFANIVFSYIL</sequence>
<accession>A0A9D3YI56</accession>
<dbReference type="AlphaFoldDB" id="A0A9D3YI56"/>
<protein>
    <submittedName>
        <fullName evidence="1">Uncharacterized protein</fullName>
    </submittedName>
</protein>
<name>A0A9D3YI56_DREPO</name>
<evidence type="ECO:0000313" key="2">
    <source>
        <dbReference type="Proteomes" id="UP000828390"/>
    </source>
</evidence>
<dbReference type="EMBL" id="JAIWYP010000016">
    <property type="protein sequence ID" value="KAH3698539.1"/>
    <property type="molecule type" value="Genomic_DNA"/>
</dbReference>
<organism evidence="1 2">
    <name type="scientific">Dreissena polymorpha</name>
    <name type="common">Zebra mussel</name>
    <name type="synonym">Mytilus polymorpha</name>
    <dbReference type="NCBI Taxonomy" id="45954"/>
    <lineage>
        <taxon>Eukaryota</taxon>
        <taxon>Metazoa</taxon>
        <taxon>Spiralia</taxon>
        <taxon>Lophotrochozoa</taxon>
        <taxon>Mollusca</taxon>
        <taxon>Bivalvia</taxon>
        <taxon>Autobranchia</taxon>
        <taxon>Heteroconchia</taxon>
        <taxon>Euheterodonta</taxon>
        <taxon>Imparidentia</taxon>
        <taxon>Neoheterodontei</taxon>
        <taxon>Myida</taxon>
        <taxon>Dreissenoidea</taxon>
        <taxon>Dreissenidae</taxon>
        <taxon>Dreissena</taxon>
    </lineage>
</organism>